<reference evidence="2" key="1">
    <citation type="submission" date="2020-07" db="EMBL/GenBank/DDBJ databases">
        <title>Multicomponent nature underlies the extraordinary mechanical properties of spider dragline silk.</title>
        <authorList>
            <person name="Kono N."/>
            <person name="Nakamura H."/>
            <person name="Mori M."/>
            <person name="Yoshida Y."/>
            <person name="Ohtoshi R."/>
            <person name="Malay A.D."/>
            <person name="Moran D.A.P."/>
            <person name="Tomita M."/>
            <person name="Numata K."/>
            <person name="Arakawa K."/>
        </authorList>
    </citation>
    <scope>NUCLEOTIDE SEQUENCE</scope>
</reference>
<proteinExistence type="predicted"/>
<protein>
    <submittedName>
        <fullName evidence="2">Uncharacterized protein</fullName>
    </submittedName>
</protein>
<evidence type="ECO:0000256" key="1">
    <source>
        <dbReference type="SAM" id="MobiDB-lite"/>
    </source>
</evidence>
<organism evidence="2 3">
    <name type="scientific">Trichonephila clavata</name>
    <name type="common">Joro spider</name>
    <name type="synonym">Nephila clavata</name>
    <dbReference type="NCBI Taxonomy" id="2740835"/>
    <lineage>
        <taxon>Eukaryota</taxon>
        <taxon>Metazoa</taxon>
        <taxon>Ecdysozoa</taxon>
        <taxon>Arthropoda</taxon>
        <taxon>Chelicerata</taxon>
        <taxon>Arachnida</taxon>
        <taxon>Araneae</taxon>
        <taxon>Araneomorphae</taxon>
        <taxon>Entelegynae</taxon>
        <taxon>Araneoidea</taxon>
        <taxon>Nephilidae</taxon>
        <taxon>Trichonephila</taxon>
    </lineage>
</organism>
<name>A0A8X6GJ61_TRICU</name>
<evidence type="ECO:0000313" key="3">
    <source>
        <dbReference type="Proteomes" id="UP000887116"/>
    </source>
</evidence>
<sequence>MILIYRTITKKSGKSGEIVNNLLIKLQVPPFKIPASEKELDKIILPANSKVVEPAAKNQEEKPLPAAPSTPPPSPRSARKSEERVSKASSPPSLSACAEETHHYCSPLHLQSKERSLHLYCFGSRWRGNGDCFGRSPSWGLG</sequence>
<dbReference type="AlphaFoldDB" id="A0A8X6GJ61"/>
<dbReference type="EMBL" id="BMAO01006053">
    <property type="protein sequence ID" value="GFR05761.1"/>
    <property type="molecule type" value="Genomic_DNA"/>
</dbReference>
<feature type="compositionally biased region" description="Pro residues" evidence="1">
    <location>
        <begin position="65"/>
        <end position="75"/>
    </location>
</feature>
<accession>A0A8X6GJ61</accession>
<feature type="region of interest" description="Disordered" evidence="1">
    <location>
        <begin position="54"/>
        <end position="97"/>
    </location>
</feature>
<gene>
    <name evidence="2" type="ORF">TNCT_631921</name>
</gene>
<evidence type="ECO:0000313" key="2">
    <source>
        <dbReference type="EMBL" id="GFR05761.1"/>
    </source>
</evidence>
<keyword evidence="3" id="KW-1185">Reference proteome</keyword>
<dbReference type="Proteomes" id="UP000887116">
    <property type="component" value="Unassembled WGS sequence"/>
</dbReference>
<comment type="caution">
    <text evidence="2">The sequence shown here is derived from an EMBL/GenBank/DDBJ whole genome shotgun (WGS) entry which is preliminary data.</text>
</comment>